<dbReference type="EMBL" id="QZEW01000029">
    <property type="protein sequence ID" value="RJL17986.1"/>
    <property type="molecule type" value="Genomic_DNA"/>
</dbReference>
<comment type="caution">
    <text evidence="1">The sequence shown here is derived from an EMBL/GenBank/DDBJ whole genome shotgun (WGS) entry which is preliminary data.</text>
</comment>
<organism evidence="1 2">
    <name type="scientific">Paracoccus siganidrum</name>
    <dbReference type="NCBI Taxonomy" id="1276757"/>
    <lineage>
        <taxon>Bacteria</taxon>
        <taxon>Pseudomonadati</taxon>
        <taxon>Pseudomonadota</taxon>
        <taxon>Alphaproteobacteria</taxon>
        <taxon>Rhodobacterales</taxon>
        <taxon>Paracoccaceae</taxon>
        <taxon>Paracoccus</taxon>
    </lineage>
</organism>
<keyword evidence="2" id="KW-1185">Reference proteome</keyword>
<dbReference type="Proteomes" id="UP000283587">
    <property type="component" value="Unassembled WGS sequence"/>
</dbReference>
<protein>
    <submittedName>
        <fullName evidence="1">Uncharacterized protein</fullName>
    </submittedName>
</protein>
<evidence type="ECO:0000313" key="1">
    <source>
        <dbReference type="EMBL" id="RJL17986.1"/>
    </source>
</evidence>
<evidence type="ECO:0000313" key="2">
    <source>
        <dbReference type="Proteomes" id="UP000283587"/>
    </source>
</evidence>
<gene>
    <name evidence="1" type="ORF">D3P05_08410</name>
</gene>
<reference evidence="2" key="1">
    <citation type="submission" date="2018-09" db="EMBL/GenBank/DDBJ databases">
        <title>Paracoccus onubensis nov. sp. a moderate halophilic bacterium isolated from Gruta de las Maravillas (Aracena, Spain).</title>
        <authorList>
            <person name="Jurado V."/>
            <person name="Gutierrez-Patricio S."/>
            <person name="Gonzalez-Pimentel J.L."/>
            <person name="Miller A.Z."/>
            <person name="Laiz L."/>
            <person name="Saiz-Jimenez C."/>
        </authorList>
    </citation>
    <scope>NUCLEOTIDE SEQUENCE [LARGE SCALE GENOMIC DNA]</scope>
    <source>
        <strain evidence="2">DSM 26381</strain>
    </source>
</reference>
<accession>A0A419A7Z9</accession>
<name>A0A419A7Z9_9RHOB</name>
<proteinExistence type="predicted"/>
<sequence>MMAVGVHMTDTDALRVFLLDLLTTMPTDFLATEEGRADVVMSYERMADAAHPAVADVLREAARRVKG</sequence>
<dbReference type="AlphaFoldDB" id="A0A419A7Z9"/>